<gene>
    <name evidence="6" type="primary">tdh_2</name>
    <name evidence="6" type="ORF">LOM8899_03359</name>
</gene>
<dbReference type="OrthoDB" id="9809185at2"/>
<keyword evidence="4 6" id="KW-0560">Oxidoreductase</keyword>
<feature type="domain" description="Enoyl reductase (ER)" evidence="5">
    <location>
        <begin position="7"/>
        <end position="231"/>
    </location>
</feature>
<dbReference type="RefSeq" id="WP_093993374.1">
    <property type="nucleotide sequence ID" value="NZ_FXZK01000007.1"/>
</dbReference>
<keyword evidence="3" id="KW-0862">Zinc</keyword>
<evidence type="ECO:0000259" key="5">
    <source>
        <dbReference type="SMART" id="SM00829"/>
    </source>
</evidence>
<evidence type="ECO:0000256" key="1">
    <source>
        <dbReference type="ARBA" id="ARBA00001947"/>
    </source>
</evidence>
<dbReference type="PROSITE" id="PS00059">
    <property type="entry name" value="ADH_ZINC"/>
    <property type="match status" value="1"/>
</dbReference>
<evidence type="ECO:0000256" key="2">
    <source>
        <dbReference type="ARBA" id="ARBA00022723"/>
    </source>
</evidence>
<accession>A0A238LJQ4</accession>
<dbReference type="InterPro" id="IPR020843">
    <property type="entry name" value="ER"/>
</dbReference>
<dbReference type="InterPro" id="IPR036291">
    <property type="entry name" value="NAD(P)-bd_dom_sf"/>
</dbReference>
<comment type="cofactor">
    <cofactor evidence="1">
        <name>Zn(2+)</name>
        <dbReference type="ChEBI" id="CHEBI:29105"/>
    </cofactor>
</comment>
<protein>
    <submittedName>
        <fullName evidence="6">L-threonine 3-dehydrogenase</fullName>
        <ecNumber evidence="6">1.1.1.103</ecNumber>
    </submittedName>
</protein>
<organism evidence="6 7">
    <name type="scientific">Flavimaricola marinus</name>
    <dbReference type="NCBI Taxonomy" id="1819565"/>
    <lineage>
        <taxon>Bacteria</taxon>
        <taxon>Pseudomonadati</taxon>
        <taxon>Pseudomonadota</taxon>
        <taxon>Alphaproteobacteria</taxon>
        <taxon>Rhodobacterales</taxon>
        <taxon>Paracoccaceae</taxon>
        <taxon>Flavimaricola</taxon>
    </lineage>
</organism>
<dbReference type="InterPro" id="IPR013154">
    <property type="entry name" value="ADH-like_N"/>
</dbReference>
<dbReference type="EC" id="1.1.1.103" evidence="6"/>
<dbReference type="EMBL" id="FXZK01000007">
    <property type="protein sequence ID" value="SMY09196.1"/>
    <property type="molecule type" value="Genomic_DNA"/>
</dbReference>
<keyword evidence="2" id="KW-0479">Metal-binding</keyword>
<proteinExistence type="predicted"/>
<dbReference type="SUPFAM" id="SSF50129">
    <property type="entry name" value="GroES-like"/>
    <property type="match status" value="1"/>
</dbReference>
<keyword evidence="7" id="KW-1185">Reference proteome</keyword>
<dbReference type="PANTHER" id="PTHR43401:SF2">
    <property type="entry name" value="L-THREONINE 3-DEHYDROGENASE"/>
    <property type="match status" value="1"/>
</dbReference>
<evidence type="ECO:0000256" key="4">
    <source>
        <dbReference type="ARBA" id="ARBA00023002"/>
    </source>
</evidence>
<dbReference type="GO" id="GO:0008270">
    <property type="term" value="F:zinc ion binding"/>
    <property type="evidence" value="ECO:0007669"/>
    <property type="project" value="InterPro"/>
</dbReference>
<evidence type="ECO:0000256" key="3">
    <source>
        <dbReference type="ARBA" id="ARBA00022833"/>
    </source>
</evidence>
<sequence length="332" mass="34698">MQAIVFQDRNLVTLTERPTPRPGAGEVLIEVAASGICHTDIEVLRGNYGTSAYPVVPGHEYAGTITEIGAGVSGLKTGDRVVVDPNLECGTCPACQRGWAHLCDTLGAYGVTCDGGFADFSVVKASRVHPIGDMGFHVAALAEPLGCVLNGLDAGQVHRARSGLIFGAGPIGLLMAIGMRVSGVDDIALVDLDEGRLALAESFGFRGVAAQSSDLEDLQHGVDLVADATGVPAVAGKLTDYIGNGGVGLFFGVCPQDARIEIAPFELFRRQITLAGSHSLNHNIPQALDGLRAYGDDIARIISHQMPLSEIAEVFAGNGPKSSLKIQFSRDL</sequence>
<evidence type="ECO:0000313" key="6">
    <source>
        <dbReference type="EMBL" id="SMY09196.1"/>
    </source>
</evidence>
<dbReference type="Gene3D" id="3.40.50.720">
    <property type="entry name" value="NAD(P)-binding Rossmann-like Domain"/>
    <property type="match status" value="1"/>
</dbReference>
<dbReference type="PANTHER" id="PTHR43401">
    <property type="entry name" value="L-THREONINE 3-DEHYDROGENASE"/>
    <property type="match status" value="1"/>
</dbReference>
<dbReference type="Proteomes" id="UP000201613">
    <property type="component" value="Unassembled WGS sequence"/>
</dbReference>
<dbReference type="InterPro" id="IPR050129">
    <property type="entry name" value="Zn_alcohol_dh"/>
</dbReference>
<reference evidence="6 7" key="1">
    <citation type="submission" date="2017-05" db="EMBL/GenBank/DDBJ databases">
        <authorList>
            <person name="Song R."/>
            <person name="Chenine A.L."/>
            <person name="Ruprecht R.M."/>
        </authorList>
    </citation>
    <scope>NUCLEOTIDE SEQUENCE [LARGE SCALE GENOMIC DNA]</scope>
    <source>
        <strain evidence="6 7">CECT 8899</strain>
    </source>
</reference>
<dbReference type="GO" id="GO:0008743">
    <property type="term" value="F:L-threonine 3-dehydrogenase activity"/>
    <property type="evidence" value="ECO:0007669"/>
    <property type="project" value="UniProtKB-EC"/>
</dbReference>
<dbReference type="InterPro" id="IPR011032">
    <property type="entry name" value="GroES-like_sf"/>
</dbReference>
<dbReference type="Pfam" id="PF08240">
    <property type="entry name" value="ADH_N"/>
    <property type="match status" value="1"/>
</dbReference>
<evidence type="ECO:0000313" key="7">
    <source>
        <dbReference type="Proteomes" id="UP000201613"/>
    </source>
</evidence>
<dbReference type="AlphaFoldDB" id="A0A238LJQ4"/>
<dbReference type="SUPFAM" id="SSF51735">
    <property type="entry name" value="NAD(P)-binding Rossmann-fold domains"/>
    <property type="match status" value="1"/>
</dbReference>
<dbReference type="Pfam" id="PF16912">
    <property type="entry name" value="Glu_dehyd_C"/>
    <property type="match status" value="1"/>
</dbReference>
<dbReference type="InterPro" id="IPR031640">
    <property type="entry name" value="Glu_dehyd_C"/>
</dbReference>
<dbReference type="SMART" id="SM00829">
    <property type="entry name" value="PKS_ER"/>
    <property type="match status" value="1"/>
</dbReference>
<dbReference type="InterPro" id="IPR002328">
    <property type="entry name" value="ADH_Zn_CS"/>
</dbReference>
<dbReference type="Gene3D" id="3.90.180.10">
    <property type="entry name" value="Medium-chain alcohol dehydrogenases, catalytic domain"/>
    <property type="match status" value="1"/>
</dbReference>
<name>A0A238LJQ4_9RHOB</name>